<feature type="compositionally biased region" description="Polar residues" evidence="1">
    <location>
        <begin position="390"/>
        <end position="428"/>
    </location>
</feature>
<feature type="region of interest" description="Disordered" evidence="1">
    <location>
        <begin position="220"/>
        <end position="301"/>
    </location>
</feature>
<dbReference type="EMBL" id="HG937694">
    <property type="protein sequence ID" value="CDP38153.1"/>
    <property type="molecule type" value="Genomic_DNA"/>
</dbReference>
<feature type="compositionally biased region" description="Pro residues" evidence="1">
    <location>
        <begin position="147"/>
        <end position="160"/>
    </location>
</feature>
<evidence type="ECO:0000256" key="1">
    <source>
        <dbReference type="SAM" id="MobiDB-lite"/>
    </source>
</evidence>
<sequence length="509" mass="55671">MQMSGPDDTPLERLESTAHIRRNVPEQHCSQVPILPFTFWGEAIIHSRYIIAQLTPSGTCRASHRWSSQAYISPLHLLVYSPLHTLVSATGLLSGLINLKSLSLKLSKFLKVICKLILRPRQPCAEKYQRMHPKKARRVNHTSSSLPLPPLQSLPLPQPAPKRQLFQSHSNPNLRKATGSDCGSSPRLRQRSGSSSNVPPPDRIGLGISTYSSIVLDFEQDKAIPPPVPPKPRKYVPKPRKKGPSQTVTSTSTTAAVTKPPLPTNSNKAQSRDNGPVLKLHNHHPSLLPVPPRSPRRDYGNSIDNFDLDLTSDPALRHHVFRLRQEEEEFLRHHKLGLVMMMNEEHVSKSEGAVEDAVKAFIDEDLSLLDNYGNDTPTLFNTFYEPTSMTTTHSDSINLTPTSSRASMTTNSTNVTDSATVNSPSSLHTPKGSDASVGSPMRTPVSPARAPSSHSVGFAGRFKNRFARHKNGDAGAVDKGRSSSGASTKASTSTSSFRSASSTLQAKSK</sequence>
<feature type="compositionally biased region" description="Low complexity" evidence="1">
    <location>
        <begin position="247"/>
        <end position="258"/>
    </location>
</feature>
<feature type="region of interest" description="Disordered" evidence="1">
    <location>
        <begin position="128"/>
        <end position="206"/>
    </location>
</feature>
<feature type="compositionally biased region" description="Low complexity" evidence="1">
    <location>
        <begin position="482"/>
        <end position="503"/>
    </location>
</feature>
<reference evidence="2" key="2">
    <citation type="submission" date="2014-06" db="EMBL/GenBank/DDBJ databases">
        <title>The complete genome of Blastobotrys (Arxula) adeninivorans LS3 - a yeast of biotechnological interest.</title>
        <authorList>
            <person name="Kunze G."/>
            <person name="Gaillardin C."/>
            <person name="Czernicka M."/>
            <person name="Durrens P."/>
            <person name="Martin T."/>
            <person name="Boer E."/>
            <person name="Gabaldon T."/>
            <person name="Cruz J."/>
            <person name="Talla E."/>
            <person name="Marck C."/>
            <person name="Goffeau A."/>
            <person name="Barbe V."/>
            <person name="Baret P."/>
            <person name="Baronian K."/>
            <person name="Beier S."/>
            <person name="Bleykasten C."/>
            <person name="Bode R."/>
            <person name="Casaregola S."/>
            <person name="Despons L."/>
            <person name="Fairhead C."/>
            <person name="Giersberg M."/>
            <person name="Gierski P."/>
            <person name="Hahnel U."/>
            <person name="Hartmann A."/>
            <person name="Jankowska D."/>
            <person name="Jubin C."/>
            <person name="Jung P."/>
            <person name="Lafontaine I."/>
            <person name="Leh-Louis V."/>
            <person name="Lemaire M."/>
            <person name="Marcet-Houben M."/>
            <person name="Mascher M."/>
            <person name="Morel G."/>
            <person name="Richard G.-F."/>
            <person name="Riechen J."/>
            <person name="Sacerdot C."/>
            <person name="Sarkar A."/>
            <person name="Savel G."/>
            <person name="Schacherer J."/>
            <person name="Sherman D."/>
            <person name="Straub M.-L."/>
            <person name="Stein N."/>
            <person name="Thierry A."/>
            <person name="Trautwein-Schult A."/>
            <person name="Westhof E."/>
            <person name="Worch S."/>
            <person name="Dujon B."/>
            <person name="Souciet J.-L."/>
            <person name="Wincker P."/>
            <person name="Scholz U."/>
            <person name="Neuveglise N."/>
        </authorList>
    </citation>
    <scope>NUCLEOTIDE SEQUENCE</scope>
    <source>
        <strain evidence="2">LS3</strain>
    </source>
</reference>
<feature type="region of interest" description="Disordered" evidence="1">
    <location>
        <begin position="390"/>
        <end position="509"/>
    </location>
</feature>
<evidence type="ECO:0000313" key="2">
    <source>
        <dbReference type="EMBL" id="CDP38153.1"/>
    </source>
</evidence>
<protein>
    <submittedName>
        <fullName evidence="2">ARAD1D28226p</fullName>
    </submittedName>
</protein>
<feature type="compositionally biased region" description="Basic residues" evidence="1">
    <location>
        <begin position="130"/>
        <end position="140"/>
    </location>
</feature>
<reference evidence="2" key="1">
    <citation type="submission" date="2014-02" db="EMBL/GenBank/DDBJ databases">
        <authorList>
            <person name="Genoscope - CEA"/>
        </authorList>
    </citation>
    <scope>NUCLEOTIDE SEQUENCE</scope>
    <source>
        <strain evidence="2">LS3</strain>
    </source>
</reference>
<dbReference type="AlphaFoldDB" id="A0A060TB33"/>
<feature type="compositionally biased region" description="Basic residues" evidence="1">
    <location>
        <begin position="231"/>
        <end position="243"/>
    </location>
</feature>
<accession>A0A060TB33</accession>
<name>A0A060TB33_BLAAD</name>
<proteinExistence type="predicted"/>
<gene>
    <name evidence="2" type="ORF">GNLVRS02_ARAD1D28226g</name>
</gene>
<feature type="compositionally biased region" description="Basic and acidic residues" evidence="1">
    <location>
        <begin position="470"/>
        <end position="481"/>
    </location>
</feature>
<organism evidence="2">
    <name type="scientific">Blastobotrys adeninivorans</name>
    <name type="common">Yeast</name>
    <name type="synonym">Arxula adeninivorans</name>
    <dbReference type="NCBI Taxonomy" id="409370"/>
    <lineage>
        <taxon>Eukaryota</taxon>
        <taxon>Fungi</taxon>
        <taxon>Dikarya</taxon>
        <taxon>Ascomycota</taxon>
        <taxon>Saccharomycotina</taxon>
        <taxon>Dipodascomycetes</taxon>
        <taxon>Dipodascales</taxon>
        <taxon>Trichomonascaceae</taxon>
        <taxon>Blastobotrys</taxon>
    </lineage>
</organism>
<feature type="compositionally biased region" description="Polar residues" evidence="1">
    <location>
        <begin position="264"/>
        <end position="273"/>
    </location>
</feature>